<dbReference type="AlphaFoldDB" id="A0A5J5AZA3"/>
<sequence>MGACRRLATEDRFSFAISLVPQPRNPPFYRKDQSGFFYALGAALKEEVLARALHRDSQRTIVFHFSSAITKIYVGQGVSIYTSDMVRELSDPFTRCTLMQFKCHVSLATTDVAEDIEADIAEGGGVVLDEDYLVDQTPSQYRQDPSPPRLFHPDLGASSSNAPLPINR</sequence>
<reference evidence="2 3" key="1">
    <citation type="submission" date="2019-09" db="EMBL/GenBank/DDBJ databases">
        <title>A chromosome-level genome assembly of the Chinese tupelo Nyssa sinensis.</title>
        <authorList>
            <person name="Yang X."/>
            <person name="Kang M."/>
            <person name="Yang Y."/>
            <person name="Xiong H."/>
            <person name="Wang M."/>
            <person name="Zhang Z."/>
            <person name="Wang Z."/>
            <person name="Wu H."/>
            <person name="Ma T."/>
            <person name="Liu J."/>
            <person name="Xi Z."/>
        </authorList>
    </citation>
    <scope>NUCLEOTIDE SEQUENCE [LARGE SCALE GENOMIC DNA]</scope>
    <source>
        <strain evidence="2">J267</strain>
        <tissue evidence="2">Leaf</tissue>
    </source>
</reference>
<accession>A0A5J5AZA3</accession>
<evidence type="ECO:0000256" key="1">
    <source>
        <dbReference type="SAM" id="MobiDB-lite"/>
    </source>
</evidence>
<organism evidence="2 3">
    <name type="scientific">Nyssa sinensis</name>
    <dbReference type="NCBI Taxonomy" id="561372"/>
    <lineage>
        <taxon>Eukaryota</taxon>
        <taxon>Viridiplantae</taxon>
        <taxon>Streptophyta</taxon>
        <taxon>Embryophyta</taxon>
        <taxon>Tracheophyta</taxon>
        <taxon>Spermatophyta</taxon>
        <taxon>Magnoliopsida</taxon>
        <taxon>eudicotyledons</taxon>
        <taxon>Gunneridae</taxon>
        <taxon>Pentapetalae</taxon>
        <taxon>asterids</taxon>
        <taxon>Cornales</taxon>
        <taxon>Nyssaceae</taxon>
        <taxon>Nyssa</taxon>
    </lineage>
</organism>
<dbReference type="EMBL" id="CM018040">
    <property type="protein sequence ID" value="KAA8535620.1"/>
    <property type="molecule type" value="Genomic_DNA"/>
</dbReference>
<proteinExistence type="predicted"/>
<feature type="region of interest" description="Disordered" evidence="1">
    <location>
        <begin position="137"/>
        <end position="168"/>
    </location>
</feature>
<gene>
    <name evidence="2" type="ORF">F0562_030623</name>
</gene>
<keyword evidence="3" id="KW-1185">Reference proteome</keyword>
<protein>
    <submittedName>
        <fullName evidence="2">Uncharacterized protein</fullName>
    </submittedName>
</protein>
<dbReference type="Proteomes" id="UP000325577">
    <property type="component" value="Linkage Group LG17"/>
</dbReference>
<name>A0A5J5AZA3_9ASTE</name>
<evidence type="ECO:0000313" key="2">
    <source>
        <dbReference type="EMBL" id="KAA8535620.1"/>
    </source>
</evidence>
<evidence type="ECO:0000313" key="3">
    <source>
        <dbReference type="Proteomes" id="UP000325577"/>
    </source>
</evidence>